<protein>
    <submittedName>
        <fullName evidence="10">Tail sheath protein</fullName>
    </submittedName>
</protein>
<evidence type="ECO:0000256" key="1">
    <source>
        <dbReference type="ARBA" id="ARBA00008005"/>
    </source>
</evidence>
<dbReference type="InterPro" id="IPR020287">
    <property type="entry name" value="Tail_sheath_C"/>
</dbReference>
<dbReference type="GO" id="GO:0099000">
    <property type="term" value="P:symbiont genome ejection through host cell envelope, contractile tail mechanism"/>
    <property type="evidence" value="ECO:0007669"/>
    <property type="project" value="UniProtKB-KW"/>
</dbReference>
<keyword evidence="7" id="KW-1160">Virus entry into host cell</keyword>
<keyword evidence="3" id="KW-1227">Viral tail protein</keyword>
<keyword evidence="4" id="KW-1242">Viral contractile tail ejection system</keyword>
<dbReference type="GO" id="GO:0098027">
    <property type="term" value="C:virus tail, sheath"/>
    <property type="evidence" value="ECO:0007669"/>
    <property type="project" value="UniProtKB-KW"/>
</dbReference>
<dbReference type="EMBL" id="BK014884">
    <property type="protein sequence ID" value="DAD80427.1"/>
    <property type="molecule type" value="Genomic_DNA"/>
</dbReference>
<feature type="domain" description="Tail sheath protein C-terminal" evidence="9">
    <location>
        <begin position="660"/>
        <end position="760"/>
    </location>
</feature>
<organism evidence="10">
    <name type="scientific">Siphoviridae sp. ctYh54</name>
    <dbReference type="NCBI Taxonomy" id="2826379"/>
    <lineage>
        <taxon>Viruses</taxon>
        <taxon>Duplodnaviria</taxon>
        <taxon>Heunggongvirae</taxon>
        <taxon>Uroviricota</taxon>
        <taxon>Caudoviricetes</taxon>
    </lineage>
</organism>
<evidence type="ECO:0000259" key="8">
    <source>
        <dbReference type="Pfam" id="PF04984"/>
    </source>
</evidence>
<accession>A0A8S5MEQ3</accession>
<dbReference type="InterPro" id="IPR035089">
    <property type="entry name" value="Phage_sheath_subtilisin"/>
</dbReference>
<feature type="domain" description="Tail sheath protein subtilisin-like" evidence="8">
    <location>
        <begin position="483"/>
        <end position="657"/>
    </location>
</feature>
<keyword evidence="5" id="KW-1229">Viral tail sheath protein</keyword>
<evidence type="ECO:0000256" key="4">
    <source>
        <dbReference type="ARBA" id="ARBA00022766"/>
    </source>
</evidence>
<evidence type="ECO:0000313" key="10">
    <source>
        <dbReference type="EMBL" id="DAD80427.1"/>
    </source>
</evidence>
<dbReference type="Pfam" id="PF04984">
    <property type="entry name" value="Phage_sheath_1"/>
    <property type="match status" value="1"/>
</dbReference>
<keyword evidence="6" id="KW-1171">Viral genome ejection through host cell envelope</keyword>
<sequence length="768" mass="83467">MVAPNVKTQEVDQSYRISSSTGSAVAIVVPAKKGPTVPTLMTSDSEYLRYYTANESVEVGDTLAHFSALAVLEKSDALWVQRAVPDDALYGGVVIKAVDGAPEQLKLGLLDPTAYLFKETEAKATAQKTEISFASSIDGSLGGTYFVLPGAKKYVWYKVAGEKQQATILTTDSANLTVASGFAKYVVLPGGKHYAYFVVNSIGADPELPDMTAIKVELTGNETANQVAKALSTAVAGVADEFTSSYYTNTVLVKCVKEAKATGDIGTTDFIYITTKEGTADSEDPAPSTPANMTGIAVDIDENETVTEVAKKTFMKLNTNASEFKCEYTEGLATVRVIASVDGAMTSVQDGDTGFEFTTLQYGGDSGGVPCMLLYGANQGKWNNDIVVKIYNYTDYPETVGEKNAFVLKVYKASNLNVELESWTCSLNPAHLDGSGNALYVERVLEGSYYIRALVNDAVEANQLPASEVKGVALKGGSDGSPVTDAAMIKALKKFSNKDEIKITLLIDGGWATPAYQTEMLKIAKKRMDCFAIFSTPISTENSADYKNAIVNYRKNQLNANSSYGAIITPHVKVFDYFNNRDVWAAPDGQLAGALVDAERNYEIWYPVLGFKRGVLDVTDVRRTFETGDLNYLYDNGVNPIRKISGSGIVIWGQKTLQSQASALDRINVRMMLIKVEPEIEKYLENYVGEFNTPQTRSEVSSIISNYLTDIKARNGCRGFKVVCDTTNNTAAVIEANEMLVWTYIKPPYATEYITNKMIITPESVSIS</sequence>
<reference evidence="10" key="1">
    <citation type="journal article" date="2021" name="Proc. Natl. Acad. Sci. U.S.A.">
        <title>A Catalog of Tens of Thousands of Viruses from Human Metagenomes Reveals Hidden Associations with Chronic Diseases.</title>
        <authorList>
            <person name="Tisza M.J."/>
            <person name="Buck C.B."/>
        </authorList>
    </citation>
    <scope>NUCLEOTIDE SEQUENCE</scope>
    <source>
        <strain evidence="10">CtYh54</strain>
    </source>
</reference>
<dbReference type="Pfam" id="PF17482">
    <property type="entry name" value="Phage_sheath_1C"/>
    <property type="match status" value="1"/>
</dbReference>
<evidence type="ECO:0000256" key="7">
    <source>
        <dbReference type="ARBA" id="ARBA00023296"/>
    </source>
</evidence>
<evidence type="ECO:0000256" key="5">
    <source>
        <dbReference type="ARBA" id="ARBA00023003"/>
    </source>
</evidence>
<name>A0A8S5MEQ3_9CAUD</name>
<dbReference type="Gene3D" id="3.40.50.11780">
    <property type="match status" value="1"/>
</dbReference>
<dbReference type="PANTHER" id="PTHR35861">
    <property type="match status" value="1"/>
</dbReference>
<evidence type="ECO:0000256" key="2">
    <source>
        <dbReference type="ARBA" id="ARBA00022595"/>
    </source>
</evidence>
<evidence type="ECO:0000256" key="6">
    <source>
        <dbReference type="ARBA" id="ARBA00023009"/>
    </source>
</evidence>
<evidence type="ECO:0000259" key="9">
    <source>
        <dbReference type="Pfam" id="PF17482"/>
    </source>
</evidence>
<dbReference type="PANTHER" id="PTHR35861:SF1">
    <property type="entry name" value="PHAGE TAIL SHEATH PROTEIN"/>
    <property type="match status" value="1"/>
</dbReference>
<dbReference type="InterPro" id="IPR052042">
    <property type="entry name" value="Tail_sheath_structural"/>
</dbReference>
<evidence type="ECO:0000256" key="3">
    <source>
        <dbReference type="ARBA" id="ARBA00022732"/>
    </source>
</evidence>
<comment type="similarity">
    <text evidence="1">Belongs to the myoviridae tail sheath protein family.</text>
</comment>
<keyword evidence="5" id="KW-0946">Virion</keyword>
<proteinExistence type="inferred from homology"/>
<keyword evidence="2" id="KW-1162">Viral penetration into host cytoplasm</keyword>